<reference evidence="2" key="1">
    <citation type="journal article" date="2017" name="Nature">
        <title>The sunflower genome provides insights into oil metabolism, flowering and Asterid evolution.</title>
        <authorList>
            <person name="Badouin H."/>
            <person name="Gouzy J."/>
            <person name="Grassa C.J."/>
            <person name="Murat F."/>
            <person name="Staton S.E."/>
            <person name="Cottret L."/>
            <person name="Lelandais-Briere C."/>
            <person name="Owens G.L."/>
            <person name="Carrere S."/>
            <person name="Mayjonade B."/>
            <person name="Legrand L."/>
            <person name="Gill N."/>
            <person name="Kane N.C."/>
            <person name="Bowers J.E."/>
            <person name="Hubner S."/>
            <person name="Bellec A."/>
            <person name="Berard A."/>
            <person name="Berges H."/>
            <person name="Blanchet N."/>
            <person name="Boniface M.C."/>
            <person name="Brunel D."/>
            <person name="Catrice O."/>
            <person name="Chaidir N."/>
            <person name="Claudel C."/>
            <person name="Donnadieu C."/>
            <person name="Faraut T."/>
            <person name="Fievet G."/>
            <person name="Helmstetter N."/>
            <person name="King M."/>
            <person name="Knapp S.J."/>
            <person name="Lai Z."/>
            <person name="Le Paslier M.C."/>
            <person name="Lippi Y."/>
            <person name="Lorenzon L."/>
            <person name="Mandel J.R."/>
            <person name="Marage G."/>
            <person name="Marchand G."/>
            <person name="Marquand E."/>
            <person name="Bret-Mestries E."/>
            <person name="Morien E."/>
            <person name="Nambeesan S."/>
            <person name="Nguyen T."/>
            <person name="Pegot-Espagnet P."/>
            <person name="Pouilly N."/>
            <person name="Raftis F."/>
            <person name="Sallet E."/>
            <person name="Schiex T."/>
            <person name="Thomas J."/>
            <person name="Vandecasteele C."/>
            <person name="Vares D."/>
            <person name="Vear F."/>
            <person name="Vautrin S."/>
            <person name="Crespi M."/>
            <person name="Mangin B."/>
            <person name="Burke J.M."/>
            <person name="Salse J."/>
            <person name="Munos S."/>
            <person name="Vincourt P."/>
            <person name="Rieseberg L.H."/>
            <person name="Langlade N.B."/>
        </authorList>
    </citation>
    <scope>NUCLEOTIDE SEQUENCE</scope>
    <source>
        <tissue evidence="2">Leaves</tissue>
    </source>
</reference>
<accession>A0A9K3ICT4</accession>
<dbReference type="AlphaFoldDB" id="A0A9K3ICT4"/>
<keyword evidence="1" id="KW-1133">Transmembrane helix</keyword>
<comment type="caution">
    <text evidence="2">The sequence shown here is derived from an EMBL/GenBank/DDBJ whole genome shotgun (WGS) entry which is preliminary data.</text>
</comment>
<dbReference type="EMBL" id="MNCJ02000323">
    <property type="protein sequence ID" value="KAF5794200.1"/>
    <property type="molecule type" value="Genomic_DNA"/>
</dbReference>
<dbReference type="Gramene" id="mRNA:HanXRQr2_Chr08g0325461">
    <property type="protein sequence ID" value="CDS:HanXRQr2_Chr08g0325461.1"/>
    <property type="gene ID" value="HanXRQr2_Chr08g0325461"/>
</dbReference>
<proteinExistence type="predicted"/>
<organism evidence="2 3">
    <name type="scientific">Helianthus annuus</name>
    <name type="common">Common sunflower</name>
    <dbReference type="NCBI Taxonomy" id="4232"/>
    <lineage>
        <taxon>Eukaryota</taxon>
        <taxon>Viridiplantae</taxon>
        <taxon>Streptophyta</taxon>
        <taxon>Embryophyta</taxon>
        <taxon>Tracheophyta</taxon>
        <taxon>Spermatophyta</taxon>
        <taxon>Magnoliopsida</taxon>
        <taxon>eudicotyledons</taxon>
        <taxon>Gunneridae</taxon>
        <taxon>Pentapetalae</taxon>
        <taxon>asterids</taxon>
        <taxon>campanulids</taxon>
        <taxon>Asterales</taxon>
        <taxon>Asteraceae</taxon>
        <taxon>Asteroideae</taxon>
        <taxon>Heliantheae alliance</taxon>
        <taxon>Heliantheae</taxon>
        <taxon>Helianthus</taxon>
    </lineage>
</organism>
<name>A0A9K3ICT4_HELAN</name>
<gene>
    <name evidence="2" type="ORF">HanXRQr2_Chr08g0325461</name>
</gene>
<keyword evidence="3" id="KW-1185">Reference proteome</keyword>
<sequence length="148" mass="17266">MNSRDRVTRGPVITSIKIMRDKLLQRSNLANMFLLSTLFNVVVASTNTIINIENRVSDFDKCSWRYISKVVIIKKVSSHFTKTRFTNPNRPFQPRLTKRLTHEPFRVVGRKRLFISRFHNRYALTFTVPKIISTSKPTIDLDRVNTGL</sequence>
<reference evidence="2" key="2">
    <citation type="submission" date="2020-06" db="EMBL/GenBank/DDBJ databases">
        <title>Helianthus annuus Genome sequencing and assembly Release 2.</title>
        <authorList>
            <person name="Gouzy J."/>
            <person name="Langlade N."/>
            <person name="Munos S."/>
        </authorList>
    </citation>
    <scope>NUCLEOTIDE SEQUENCE</scope>
    <source>
        <tissue evidence="2">Leaves</tissue>
    </source>
</reference>
<keyword evidence="1" id="KW-0472">Membrane</keyword>
<evidence type="ECO:0000313" key="3">
    <source>
        <dbReference type="Proteomes" id="UP000215914"/>
    </source>
</evidence>
<evidence type="ECO:0000313" key="2">
    <source>
        <dbReference type="EMBL" id="KAF5794200.1"/>
    </source>
</evidence>
<feature type="transmembrane region" description="Helical" evidence="1">
    <location>
        <begin position="29"/>
        <end position="50"/>
    </location>
</feature>
<dbReference type="Proteomes" id="UP000215914">
    <property type="component" value="Unassembled WGS sequence"/>
</dbReference>
<evidence type="ECO:0000256" key="1">
    <source>
        <dbReference type="SAM" id="Phobius"/>
    </source>
</evidence>
<keyword evidence="1" id="KW-0812">Transmembrane</keyword>
<protein>
    <submittedName>
        <fullName evidence="2">Uncharacterized protein</fullName>
    </submittedName>
</protein>